<evidence type="ECO:0000313" key="3">
    <source>
        <dbReference type="Proteomes" id="UP001152049"/>
    </source>
</evidence>
<proteinExistence type="predicted"/>
<comment type="caution">
    <text evidence="2">The sequence shown here is derived from an EMBL/GenBank/DDBJ whole genome shotgun (WGS) entry which is preliminary data.</text>
</comment>
<dbReference type="Gene3D" id="1.20.200.10">
    <property type="entry name" value="Fumarase/aspartase (Central domain)"/>
    <property type="match status" value="1"/>
</dbReference>
<evidence type="ECO:0000313" key="2">
    <source>
        <dbReference type="EMBL" id="KAJ4269705.1"/>
    </source>
</evidence>
<reference evidence="2" key="1">
    <citation type="submission" date="2022-09" db="EMBL/GenBank/DDBJ databases">
        <title>Fusarium specimens isolated from Avocado Roots.</title>
        <authorList>
            <person name="Stajich J."/>
            <person name="Roper C."/>
            <person name="Heimlech-Rivalta G."/>
        </authorList>
    </citation>
    <scope>NUCLEOTIDE SEQUENCE</scope>
    <source>
        <strain evidence="2">CF00136</strain>
    </source>
</reference>
<dbReference type="PRINTS" id="PR00145">
    <property type="entry name" value="ARGSUCLYASE"/>
</dbReference>
<dbReference type="Gene3D" id="1.10.275.10">
    <property type="entry name" value="Fumarase/aspartase (N-terminal domain)"/>
    <property type="match status" value="1"/>
</dbReference>
<dbReference type="InterPro" id="IPR008948">
    <property type="entry name" value="L-Aspartase-like"/>
</dbReference>
<organism evidence="2 3">
    <name type="scientific">Fusarium torreyae</name>
    <dbReference type="NCBI Taxonomy" id="1237075"/>
    <lineage>
        <taxon>Eukaryota</taxon>
        <taxon>Fungi</taxon>
        <taxon>Dikarya</taxon>
        <taxon>Ascomycota</taxon>
        <taxon>Pezizomycotina</taxon>
        <taxon>Sordariomycetes</taxon>
        <taxon>Hypocreomycetidae</taxon>
        <taxon>Hypocreales</taxon>
        <taxon>Nectriaceae</taxon>
        <taxon>Fusarium</taxon>
    </lineage>
</organism>
<dbReference type="Proteomes" id="UP001152049">
    <property type="component" value="Unassembled WGS sequence"/>
</dbReference>
<gene>
    <name evidence="2" type="ORF">NW762_001373</name>
</gene>
<keyword evidence="3" id="KW-1185">Reference proteome</keyword>
<dbReference type="GO" id="GO:0005829">
    <property type="term" value="C:cytosol"/>
    <property type="evidence" value="ECO:0007669"/>
    <property type="project" value="TreeGrafter"/>
</dbReference>
<dbReference type="AlphaFoldDB" id="A0A9W8VND7"/>
<sequence length="102" mass="11803">MPGLKEYKAGKFNIISDVDEDIHTANERRLDEIIGKNITGKLHTGRGRKEQVVCGMRWWLRNELRKIDDHFVNFLKVVAARAESEIEYIVLGYTNLQYAQPA</sequence>
<dbReference type="PANTHER" id="PTHR43814">
    <property type="entry name" value="ARGININOSUCCINATE LYASE"/>
    <property type="match status" value="1"/>
</dbReference>
<feature type="domain" description="Fumarate lyase N-terminal" evidence="1">
    <location>
        <begin position="5"/>
        <end position="101"/>
    </location>
</feature>
<accession>A0A9W8VND7</accession>
<dbReference type="InterPro" id="IPR009049">
    <property type="entry name" value="Argininosuccinate_lyase"/>
</dbReference>
<dbReference type="Pfam" id="PF00206">
    <property type="entry name" value="Lyase_1"/>
    <property type="match status" value="1"/>
</dbReference>
<protein>
    <recommendedName>
        <fullName evidence="1">Fumarate lyase N-terminal domain-containing protein</fullName>
    </recommendedName>
</protein>
<dbReference type="GO" id="GO:0042450">
    <property type="term" value="P:L-arginine biosynthetic process via ornithine"/>
    <property type="evidence" value="ECO:0007669"/>
    <property type="project" value="InterPro"/>
</dbReference>
<dbReference type="PANTHER" id="PTHR43814:SF1">
    <property type="entry name" value="ARGININOSUCCINATE LYASE"/>
    <property type="match status" value="1"/>
</dbReference>
<evidence type="ECO:0000259" key="1">
    <source>
        <dbReference type="Pfam" id="PF00206"/>
    </source>
</evidence>
<dbReference type="EMBL" id="JAOQAZ010000002">
    <property type="protein sequence ID" value="KAJ4269705.1"/>
    <property type="molecule type" value="Genomic_DNA"/>
</dbReference>
<dbReference type="GO" id="GO:0004056">
    <property type="term" value="F:argininosuccinate lyase activity"/>
    <property type="evidence" value="ECO:0007669"/>
    <property type="project" value="InterPro"/>
</dbReference>
<dbReference type="OrthoDB" id="2561043at2759"/>
<dbReference type="InterPro" id="IPR022761">
    <property type="entry name" value="Fumarate_lyase_N"/>
</dbReference>
<dbReference type="SUPFAM" id="SSF48557">
    <property type="entry name" value="L-aspartase-like"/>
    <property type="match status" value="1"/>
</dbReference>
<name>A0A9W8VND7_9HYPO</name>
<dbReference type="InterPro" id="IPR024083">
    <property type="entry name" value="Fumarase/histidase_N"/>
</dbReference>